<dbReference type="Proteomes" id="UP000218209">
    <property type="component" value="Unassembled WGS sequence"/>
</dbReference>
<name>A0A1X6NQB2_PORUM</name>
<dbReference type="EMBL" id="KV919221">
    <property type="protein sequence ID" value="OSX70710.1"/>
    <property type="molecule type" value="Genomic_DNA"/>
</dbReference>
<gene>
    <name evidence="2" type="ORF">BU14_0686s0012</name>
</gene>
<proteinExistence type="predicted"/>
<accession>A0A1X6NQB2</accession>
<evidence type="ECO:0000313" key="2">
    <source>
        <dbReference type="EMBL" id="OSX70710.1"/>
    </source>
</evidence>
<dbReference type="AlphaFoldDB" id="A0A1X6NQB2"/>
<feature type="transmembrane region" description="Helical" evidence="1">
    <location>
        <begin position="54"/>
        <end position="75"/>
    </location>
</feature>
<keyword evidence="1" id="KW-0472">Membrane</keyword>
<evidence type="ECO:0000313" key="3">
    <source>
        <dbReference type="Proteomes" id="UP000218209"/>
    </source>
</evidence>
<sequence length="86" mass="9978">MWPTLCPRCLAHRWFRSPAPVDEVRVFLLSWGFSAFLSARMCQTVHGCDRPAHLVCCYVSMCSSFFFFTCGTWYICTARFMCLFAV</sequence>
<keyword evidence="3" id="KW-1185">Reference proteome</keyword>
<organism evidence="2 3">
    <name type="scientific">Porphyra umbilicalis</name>
    <name type="common">Purple laver</name>
    <name type="synonym">Red alga</name>
    <dbReference type="NCBI Taxonomy" id="2786"/>
    <lineage>
        <taxon>Eukaryota</taxon>
        <taxon>Rhodophyta</taxon>
        <taxon>Bangiophyceae</taxon>
        <taxon>Bangiales</taxon>
        <taxon>Bangiaceae</taxon>
        <taxon>Porphyra</taxon>
    </lineage>
</organism>
<keyword evidence="1" id="KW-1133">Transmembrane helix</keyword>
<keyword evidence="1" id="KW-0812">Transmembrane</keyword>
<protein>
    <submittedName>
        <fullName evidence="2">Uncharacterized protein</fullName>
    </submittedName>
</protein>
<evidence type="ECO:0000256" key="1">
    <source>
        <dbReference type="SAM" id="Phobius"/>
    </source>
</evidence>
<reference evidence="2 3" key="1">
    <citation type="submission" date="2017-03" db="EMBL/GenBank/DDBJ databases">
        <title>WGS assembly of Porphyra umbilicalis.</title>
        <authorList>
            <person name="Brawley S.H."/>
            <person name="Blouin N.A."/>
            <person name="Ficko-Blean E."/>
            <person name="Wheeler G.L."/>
            <person name="Lohr M."/>
            <person name="Goodson H.V."/>
            <person name="Jenkins J.W."/>
            <person name="Blaby-Haas C.E."/>
            <person name="Helliwell K.E."/>
            <person name="Chan C."/>
            <person name="Marriage T."/>
            <person name="Bhattacharya D."/>
            <person name="Klein A.S."/>
            <person name="Badis Y."/>
            <person name="Brodie J."/>
            <person name="Cao Y."/>
            <person name="Collen J."/>
            <person name="Dittami S.M."/>
            <person name="Gachon C.M."/>
            <person name="Green B.R."/>
            <person name="Karpowicz S."/>
            <person name="Kim J.W."/>
            <person name="Kudahl U."/>
            <person name="Lin S."/>
            <person name="Michel G."/>
            <person name="Mittag M."/>
            <person name="Olson B.J."/>
            <person name="Pangilinan J."/>
            <person name="Peng Y."/>
            <person name="Qiu H."/>
            <person name="Shu S."/>
            <person name="Singer J.T."/>
            <person name="Smith A.G."/>
            <person name="Sprecher B.N."/>
            <person name="Wagner V."/>
            <person name="Wang W."/>
            <person name="Wang Z.-Y."/>
            <person name="Yan J."/>
            <person name="Yarish C."/>
            <person name="Zoeuner-Riek S."/>
            <person name="Zhuang Y."/>
            <person name="Zou Y."/>
            <person name="Lindquist E.A."/>
            <person name="Grimwood J."/>
            <person name="Barry K."/>
            <person name="Rokhsar D.S."/>
            <person name="Schmutz J."/>
            <person name="Stiller J.W."/>
            <person name="Grossman A.R."/>
            <person name="Prochnik S.E."/>
        </authorList>
    </citation>
    <scope>NUCLEOTIDE SEQUENCE [LARGE SCALE GENOMIC DNA]</scope>
    <source>
        <strain evidence="2">4086291</strain>
    </source>
</reference>